<organism evidence="1 2">
    <name type="scientific">Janthinobacterium agaricidamnosum NBRC 102515 = DSM 9628</name>
    <dbReference type="NCBI Taxonomy" id="1349767"/>
    <lineage>
        <taxon>Bacteria</taxon>
        <taxon>Pseudomonadati</taxon>
        <taxon>Pseudomonadota</taxon>
        <taxon>Betaproteobacteria</taxon>
        <taxon>Burkholderiales</taxon>
        <taxon>Oxalobacteraceae</taxon>
        <taxon>Janthinobacterium</taxon>
    </lineage>
</organism>
<protein>
    <submittedName>
        <fullName evidence="1">Uncharacterized protein</fullName>
    </submittedName>
</protein>
<dbReference type="KEGG" id="jag:GJA_2722"/>
<proteinExistence type="predicted"/>
<name>W0V7M9_9BURK</name>
<accession>W0V7M9</accession>
<evidence type="ECO:0000313" key="2">
    <source>
        <dbReference type="Proteomes" id="UP000027604"/>
    </source>
</evidence>
<dbReference type="HOGENOM" id="CLU_3200824_0_0_4"/>
<reference evidence="1 2" key="1">
    <citation type="journal article" date="2015" name="Genome Announc.">
        <title>Genome Sequence of Mushroom Soft-Rot Pathogen Janthinobacterium agaricidamnosum.</title>
        <authorList>
            <person name="Graupner K."/>
            <person name="Lackner G."/>
            <person name="Hertweck C."/>
        </authorList>
    </citation>
    <scope>NUCLEOTIDE SEQUENCE [LARGE SCALE GENOMIC DNA]</scope>
    <source>
        <strain evidence="2">NBRC 102515 / DSM 9628</strain>
    </source>
</reference>
<dbReference type="PATRIC" id="fig|1349767.4.peg.4450"/>
<sequence>MTIAAPVFKKFFRCGVFINAVVFYSGAPIHCLSPQLKLNQETIFK</sequence>
<gene>
    <name evidence="1" type="ORF">GJA_2722</name>
</gene>
<evidence type="ECO:0000313" key="1">
    <source>
        <dbReference type="EMBL" id="CDG83353.1"/>
    </source>
</evidence>
<dbReference type="AlphaFoldDB" id="W0V7M9"/>
<dbReference type="EMBL" id="HG322949">
    <property type="protein sequence ID" value="CDG83353.1"/>
    <property type="molecule type" value="Genomic_DNA"/>
</dbReference>
<keyword evidence="2" id="KW-1185">Reference proteome</keyword>
<dbReference type="Proteomes" id="UP000027604">
    <property type="component" value="Chromosome I"/>
</dbReference>